<accession>R7RQ73</accession>
<feature type="transmembrane region" description="Helical" evidence="1">
    <location>
        <begin position="122"/>
        <end position="143"/>
    </location>
</feature>
<dbReference type="eggNOG" id="ENOG502Z7PW">
    <property type="taxonomic scope" value="Bacteria"/>
</dbReference>
<dbReference type="HOGENOM" id="CLU_046838_1_0_9"/>
<feature type="transmembrane region" description="Helical" evidence="1">
    <location>
        <begin position="353"/>
        <end position="379"/>
    </location>
</feature>
<feature type="transmembrane region" description="Helical" evidence="1">
    <location>
        <begin position="231"/>
        <end position="249"/>
    </location>
</feature>
<keyword evidence="1" id="KW-0812">Transmembrane</keyword>
<keyword evidence="3" id="KW-1185">Reference proteome</keyword>
<feature type="transmembrane region" description="Helical" evidence="1">
    <location>
        <begin position="163"/>
        <end position="187"/>
    </location>
</feature>
<evidence type="ECO:0000313" key="3">
    <source>
        <dbReference type="Proteomes" id="UP000014923"/>
    </source>
</evidence>
<keyword evidence="1" id="KW-0472">Membrane</keyword>
<comment type="caution">
    <text evidence="2">The sequence shown here is derived from an EMBL/GenBank/DDBJ whole genome shotgun (WGS) entry which is preliminary data.</text>
</comment>
<dbReference type="Pfam" id="PF09546">
    <property type="entry name" value="Spore_III_AE"/>
    <property type="match status" value="1"/>
</dbReference>
<dbReference type="OrthoDB" id="1706761at2"/>
<gene>
    <name evidence="2" type="ORF">TCEL_00260</name>
</gene>
<proteinExistence type="predicted"/>
<feature type="transmembrane region" description="Helical" evidence="1">
    <location>
        <begin position="194"/>
        <end position="211"/>
    </location>
</feature>
<dbReference type="AlphaFoldDB" id="R7RQ73"/>
<evidence type="ECO:0000256" key="1">
    <source>
        <dbReference type="SAM" id="Phobius"/>
    </source>
</evidence>
<protein>
    <submittedName>
        <fullName evidence="2">Stage III sporulation protein AE</fullName>
    </submittedName>
</protein>
<dbReference type="EMBL" id="CAVN010000095">
    <property type="protein sequence ID" value="CDF58214.1"/>
    <property type="molecule type" value="Genomic_DNA"/>
</dbReference>
<feature type="transmembrane region" description="Helical" evidence="1">
    <location>
        <begin position="93"/>
        <end position="110"/>
    </location>
</feature>
<dbReference type="RefSeq" id="WP_018662089.1">
    <property type="nucleotide sequence ID" value="NZ_HF952018.1"/>
</dbReference>
<name>R7RQ73_9CLOT</name>
<dbReference type="InterPro" id="IPR014194">
    <property type="entry name" value="Spore_III_AE"/>
</dbReference>
<feature type="transmembrane region" description="Helical" evidence="1">
    <location>
        <begin position="300"/>
        <end position="324"/>
    </location>
</feature>
<dbReference type="NCBIfam" id="TIGR02829">
    <property type="entry name" value="spore_III_AE"/>
    <property type="match status" value="1"/>
</dbReference>
<organism evidence="2 3">
    <name type="scientific">Thermobrachium celere DSM 8682</name>
    <dbReference type="NCBI Taxonomy" id="941824"/>
    <lineage>
        <taxon>Bacteria</taxon>
        <taxon>Bacillati</taxon>
        <taxon>Bacillota</taxon>
        <taxon>Clostridia</taxon>
        <taxon>Eubacteriales</taxon>
        <taxon>Clostridiaceae</taxon>
        <taxon>Thermobrachium</taxon>
    </lineage>
</organism>
<reference evidence="2" key="1">
    <citation type="submission" date="2013-03" db="EMBL/GenBank/DDBJ databases">
        <title>Draft genome sequence of the hydrogen-ethanol-producing anaerobic alkalithermophilic Caloramator celere.</title>
        <authorList>
            <person name="Ciranna A."/>
            <person name="Larjo A."/>
            <person name="Kivisto A."/>
            <person name="Santala V."/>
            <person name="Roos C."/>
            <person name="Karp M."/>
        </authorList>
    </citation>
    <scope>NUCLEOTIDE SEQUENCE [LARGE SCALE GENOMIC DNA]</scope>
    <source>
        <strain evidence="2">DSM 8682</strain>
    </source>
</reference>
<dbReference type="Proteomes" id="UP000014923">
    <property type="component" value="Unassembled WGS sequence"/>
</dbReference>
<keyword evidence="1" id="KW-1133">Transmembrane helix</keyword>
<sequence>MKRKILLFIFMLFILFPFNILAHSPLDNSIVDLNKIDEVSKQIQQRSEYIPDFSFSELVNEYKATHSLKGVIKSLIEGSKKYIFKEVIANSRLMIELLILGIFCALLKNMQSSFSSSSVSKIAFYACYLVIVVIIIKAFALIVELSRTTIDQMIEFVNSLMPTLMILVASVGGFATATMLDPAIMFISKLFSDVIKDFILPLTFLIVILNIVNNLSDEIKISKLVKLMEQITLWALGFLMTVFVAFITIRSSTSASIDQVTLKSTKFMVDTFIPVVGKSLSDAVSTVAGYSLLLKDAISVVGLVVMLSICLLPLIKLVILALIFKFVGAIMEPIVDGKIVDCLSSVGGSVSVLFASILSVAIMFFIIITMIASTGRLLVMVR</sequence>
<evidence type="ECO:0000313" key="2">
    <source>
        <dbReference type="EMBL" id="CDF58214.1"/>
    </source>
</evidence>